<dbReference type="Gene3D" id="1.10.760.10">
    <property type="entry name" value="Cytochrome c-like domain"/>
    <property type="match status" value="2"/>
</dbReference>
<dbReference type="AlphaFoldDB" id="A0A7M1S2C1"/>
<feature type="domain" description="Cytochrome c" evidence="10">
    <location>
        <begin position="32"/>
        <end position="163"/>
    </location>
</feature>
<keyword evidence="3 9" id="KW-0479">Metal-binding</keyword>
<keyword evidence="6" id="KW-0560">Oxidoreductase</keyword>
<evidence type="ECO:0000313" key="12">
    <source>
        <dbReference type="Proteomes" id="UP000595074"/>
    </source>
</evidence>
<protein>
    <submittedName>
        <fullName evidence="11">Cytochrome-c peroxidase</fullName>
    </submittedName>
</protein>
<sequence length="306" mass="34974">MRWFTLYIAGIVITLHASVIKPIPTEIKVDIRKAELGKRLFFDPILSKDNTVSCATCHDLQSGGDDGLQFSFGIKGAKGSMNTPTVYNAVFNFRQFWDGRAKDLKEQVTGPIENPVEMGHNFEELVEKLKYHPIYKKLFKSIYEEGVSKENIADSIAEYEKRLITPNSPFDRYLKGDENAISEQAKEGYLLFKYKGCIICHNGVNIGGNLYNRFGIYKDTNSTEMGRYNITKREEDKFVFRVPSLRNVALTAPYMHDGRFKTLREAVVFMTQYQLGRYMEEEEIDAIVVFLKTLTGELPSDIGRVP</sequence>
<accession>A0A7M1S2C1</accession>
<comment type="subcellular location">
    <subcellularLocation>
        <location evidence="1">Periplasm</location>
    </subcellularLocation>
</comment>
<dbReference type="InterPro" id="IPR051395">
    <property type="entry name" value="Cytochrome_c_Peroxidase/MauG"/>
</dbReference>
<feature type="binding site" description="covalent" evidence="8">
    <location>
        <position position="197"/>
    </location>
    <ligand>
        <name>heme c</name>
        <dbReference type="ChEBI" id="CHEBI:61717"/>
        <label>2</label>
    </ligand>
</feature>
<dbReference type="InterPro" id="IPR026259">
    <property type="entry name" value="MauG/Cytc_peroxidase"/>
</dbReference>
<feature type="binding site" description="covalent" evidence="8">
    <location>
        <position position="200"/>
    </location>
    <ligand>
        <name>heme c</name>
        <dbReference type="ChEBI" id="CHEBI:61717"/>
        <label>2</label>
    </ligand>
</feature>
<keyword evidence="2 8" id="KW-0349">Heme</keyword>
<dbReference type="Proteomes" id="UP000595074">
    <property type="component" value="Chromosome"/>
</dbReference>
<keyword evidence="12" id="KW-1185">Reference proteome</keyword>
<feature type="binding site" description="axial binding residue" evidence="9">
    <location>
        <position position="270"/>
    </location>
    <ligand>
        <name>heme c</name>
        <dbReference type="ChEBI" id="CHEBI:61717"/>
        <label>2</label>
    </ligand>
    <ligandPart>
        <name>Fe</name>
        <dbReference type="ChEBI" id="CHEBI:18248"/>
    </ligandPart>
</feature>
<dbReference type="SUPFAM" id="SSF46626">
    <property type="entry name" value="Cytochrome c"/>
    <property type="match status" value="2"/>
</dbReference>
<feature type="binding site" description="axial binding residue" evidence="9">
    <location>
        <position position="201"/>
    </location>
    <ligand>
        <name>heme c</name>
        <dbReference type="ChEBI" id="CHEBI:61717"/>
        <label>2</label>
    </ligand>
    <ligandPart>
        <name>Fe</name>
        <dbReference type="ChEBI" id="CHEBI:18248"/>
    </ligandPart>
</feature>
<evidence type="ECO:0000256" key="8">
    <source>
        <dbReference type="PIRSR" id="PIRSR000294-1"/>
    </source>
</evidence>
<evidence type="ECO:0000256" key="9">
    <source>
        <dbReference type="PIRSR" id="PIRSR000294-2"/>
    </source>
</evidence>
<evidence type="ECO:0000256" key="7">
    <source>
        <dbReference type="ARBA" id="ARBA00023004"/>
    </source>
</evidence>
<evidence type="ECO:0000256" key="4">
    <source>
        <dbReference type="ARBA" id="ARBA00022729"/>
    </source>
</evidence>
<feature type="binding site" description="covalent" evidence="8">
    <location>
        <position position="54"/>
    </location>
    <ligand>
        <name>heme c</name>
        <dbReference type="ChEBI" id="CHEBI:61717"/>
        <label>1</label>
    </ligand>
</feature>
<proteinExistence type="predicted"/>
<dbReference type="PROSITE" id="PS51007">
    <property type="entry name" value="CYTC"/>
    <property type="match status" value="2"/>
</dbReference>
<dbReference type="GO" id="GO:0046872">
    <property type="term" value="F:metal ion binding"/>
    <property type="evidence" value="ECO:0007669"/>
    <property type="project" value="UniProtKB-KW"/>
</dbReference>
<keyword evidence="7 9" id="KW-0408">Iron</keyword>
<evidence type="ECO:0000256" key="1">
    <source>
        <dbReference type="ARBA" id="ARBA00004418"/>
    </source>
</evidence>
<evidence type="ECO:0000256" key="2">
    <source>
        <dbReference type="ARBA" id="ARBA00022617"/>
    </source>
</evidence>
<dbReference type="InterPro" id="IPR004852">
    <property type="entry name" value="Di-haem_cyt_c_peroxidsae"/>
</dbReference>
<evidence type="ECO:0000313" key="11">
    <source>
        <dbReference type="EMBL" id="QOR61364.1"/>
    </source>
</evidence>
<dbReference type="Pfam" id="PF03150">
    <property type="entry name" value="CCP_MauG"/>
    <property type="match status" value="1"/>
</dbReference>
<dbReference type="RefSeq" id="WP_197548038.1">
    <property type="nucleotide sequence ID" value="NZ_CP063164.1"/>
</dbReference>
<evidence type="ECO:0000256" key="3">
    <source>
        <dbReference type="ARBA" id="ARBA00022723"/>
    </source>
</evidence>
<reference evidence="11 12" key="1">
    <citation type="submission" date="2020-10" db="EMBL/GenBank/DDBJ databases">
        <title>The genome of sulfurovum sp.</title>
        <authorList>
            <person name="Xie S."/>
            <person name="Shao Z."/>
            <person name="Jiang L."/>
        </authorList>
    </citation>
    <scope>NUCLEOTIDE SEQUENCE [LARGE SCALE GENOMIC DNA]</scope>
    <source>
        <strain evidence="11 12">ST-419</strain>
    </source>
</reference>
<dbReference type="GO" id="GO:0009055">
    <property type="term" value="F:electron transfer activity"/>
    <property type="evidence" value="ECO:0007669"/>
    <property type="project" value="InterPro"/>
</dbReference>
<dbReference type="InterPro" id="IPR036909">
    <property type="entry name" value="Cyt_c-like_dom_sf"/>
</dbReference>
<dbReference type="InterPro" id="IPR009056">
    <property type="entry name" value="Cyt_c-like_dom"/>
</dbReference>
<evidence type="ECO:0000256" key="6">
    <source>
        <dbReference type="ARBA" id="ARBA00023002"/>
    </source>
</evidence>
<feature type="domain" description="Cytochrome c" evidence="10">
    <location>
        <begin position="183"/>
        <end position="295"/>
    </location>
</feature>
<feature type="binding site" description="axial binding residue" evidence="9">
    <location>
        <position position="58"/>
    </location>
    <ligand>
        <name>heme c</name>
        <dbReference type="ChEBI" id="CHEBI:61717"/>
        <label>1</label>
    </ligand>
    <ligandPart>
        <name>Fe</name>
        <dbReference type="ChEBI" id="CHEBI:18248"/>
    </ligandPart>
</feature>
<dbReference type="PIRSF" id="PIRSF000294">
    <property type="entry name" value="Cytochrome-c_peroxidase"/>
    <property type="match status" value="1"/>
</dbReference>
<dbReference type="KEGG" id="sinu:IMZ28_07880"/>
<comment type="cofactor">
    <cofactor evidence="8">
        <name>heme</name>
        <dbReference type="ChEBI" id="CHEBI:30413"/>
    </cofactor>
    <text evidence="8">Binds 2 heme groups.</text>
</comment>
<dbReference type="GO" id="GO:0004130">
    <property type="term" value="F:cytochrome-c peroxidase activity"/>
    <property type="evidence" value="ECO:0007669"/>
    <property type="project" value="TreeGrafter"/>
</dbReference>
<keyword evidence="4" id="KW-0732">Signal</keyword>
<dbReference type="EMBL" id="CP063164">
    <property type="protein sequence ID" value="QOR61364.1"/>
    <property type="molecule type" value="Genomic_DNA"/>
</dbReference>
<dbReference type="PANTHER" id="PTHR30600:SF7">
    <property type="entry name" value="CYTOCHROME C PEROXIDASE-RELATED"/>
    <property type="match status" value="1"/>
</dbReference>
<gene>
    <name evidence="11" type="ORF">IMZ28_07880</name>
</gene>
<dbReference type="GO" id="GO:0042597">
    <property type="term" value="C:periplasmic space"/>
    <property type="evidence" value="ECO:0007669"/>
    <property type="project" value="UniProtKB-SubCell"/>
</dbReference>
<comment type="PTM">
    <text evidence="8">Binds 2 heme groups per subunit.</text>
</comment>
<keyword evidence="11" id="KW-0575">Peroxidase</keyword>
<name>A0A7M1S2C1_9BACT</name>
<feature type="binding site" description="covalent" evidence="8">
    <location>
        <position position="57"/>
    </location>
    <ligand>
        <name>heme c</name>
        <dbReference type="ChEBI" id="CHEBI:61717"/>
        <label>1</label>
    </ligand>
</feature>
<organism evidence="11 12">
    <name type="scientific">Sulfurovum indicum</name>
    <dbReference type="NCBI Taxonomy" id="2779528"/>
    <lineage>
        <taxon>Bacteria</taxon>
        <taxon>Pseudomonadati</taxon>
        <taxon>Campylobacterota</taxon>
        <taxon>Epsilonproteobacteria</taxon>
        <taxon>Campylobacterales</taxon>
        <taxon>Sulfurovaceae</taxon>
        <taxon>Sulfurovum</taxon>
    </lineage>
</organism>
<keyword evidence="5" id="KW-0574">Periplasm</keyword>
<dbReference type="PANTHER" id="PTHR30600">
    <property type="entry name" value="CYTOCHROME C PEROXIDASE-RELATED"/>
    <property type="match status" value="1"/>
</dbReference>
<dbReference type="GO" id="GO:0020037">
    <property type="term" value="F:heme binding"/>
    <property type="evidence" value="ECO:0007669"/>
    <property type="project" value="InterPro"/>
</dbReference>
<evidence type="ECO:0000256" key="5">
    <source>
        <dbReference type="ARBA" id="ARBA00022764"/>
    </source>
</evidence>
<evidence type="ECO:0000259" key="10">
    <source>
        <dbReference type="PROSITE" id="PS51007"/>
    </source>
</evidence>